<evidence type="ECO:0000256" key="1">
    <source>
        <dbReference type="ARBA" id="ARBA00006678"/>
    </source>
</evidence>
<dbReference type="OrthoDB" id="27298at2759"/>
<dbReference type="GO" id="GO:0071028">
    <property type="term" value="P:nuclear mRNA surveillance"/>
    <property type="evidence" value="ECO:0007669"/>
    <property type="project" value="TreeGrafter"/>
</dbReference>
<sequence>MELISPLTGLRRDGRREDEIRDIKCHFGVAKDADGSVLFEQGNTKILATVFGPSDAGENDDDDGDLDLLEDPSGLECEFKLSAFSQQDRRTGQGDDPRADEYSEYMEMCYKVVMFPHKNENSVVKVTCQVLQADGSHLAAALTAGTLALIDAGIQIKDLIVGCTTTIIDGKALVDISSHEELQRLPQVTVGVIARSGEIIVMDMKNRFHKDLLNPILAASLAGSGKIFEEVEAIVREHVKNSAPNFTT</sequence>
<dbReference type="SUPFAM" id="SSF55666">
    <property type="entry name" value="Ribonuclease PH domain 2-like"/>
    <property type="match status" value="1"/>
</dbReference>
<dbReference type="AlphaFoldDB" id="A0A1W0WS37"/>
<name>A0A1W0WS37_HYPEX</name>
<feature type="domain" description="Exoribonuclease phosphorolytic" evidence="3">
    <location>
        <begin position="158"/>
        <end position="220"/>
    </location>
</feature>
<dbReference type="GO" id="GO:0000177">
    <property type="term" value="C:cytoplasmic exosome (RNase complex)"/>
    <property type="evidence" value="ECO:0007669"/>
    <property type="project" value="TreeGrafter"/>
</dbReference>
<dbReference type="Pfam" id="PF01138">
    <property type="entry name" value="RNase_PH"/>
    <property type="match status" value="1"/>
</dbReference>
<accession>A0A1W0WS37</accession>
<dbReference type="InterPro" id="IPR015847">
    <property type="entry name" value="ExoRNase_PH_dom2"/>
</dbReference>
<dbReference type="Proteomes" id="UP000192578">
    <property type="component" value="Unassembled WGS sequence"/>
</dbReference>
<dbReference type="InterPro" id="IPR027408">
    <property type="entry name" value="PNPase/RNase_PH_dom_sf"/>
</dbReference>
<keyword evidence="5" id="KW-1185">Reference proteome</keyword>
<dbReference type="PANTHER" id="PTHR11953">
    <property type="entry name" value="EXOSOME COMPLEX COMPONENT"/>
    <property type="match status" value="1"/>
</dbReference>
<dbReference type="GO" id="GO:0003723">
    <property type="term" value="F:RNA binding"/>
    <property type="evidence" value="ECO:0007669"/>
    <property type="project" value="TreeGrafter"/>
</dbReference>
<dbReference type="InterPro" id="IPR020568">
    <property type="entry name" value="Ribosomal_Su5_D2-typ_SF"/>
</dbReference>
<dbReference type="SUPFAM" id="SSF54211">
    <property type="entry name" value="Ribosomal protein S5 domain 2-like"/>
    <property type="match status" value="1"/>
</dbReference>
<gene>
    <name evidence="4" type="ORF">BV898_07947</name>
</gene>
<proteinExistence type="inferred from homology"/>
<evidence type="ECO:0000313" key="5">
    <source>
        <dbReference type="Proteomes" id="UP000192578"/>
    </source>
</evidence>
<dbReference type="GO" id="GO:0071051">
    <property type="term" value="P:poly(A)-dependent snoRNA 3'-end processing"/>
    <property type="evidence" value="ECO:0007669"/>
    <property type="project" value="TreeGrafter"/>
</dbReference>
<reference evidence="5" key="1">
    <citation type="submission" date="2017-01" db="EMBL/GenBank/DDBJ databases">
        <title>Comparative genomics of anhydrobiosis in the tardigrade Hypsibius dujardini.</title>
        <authorList>
            <person name="Yoshida Y."/>
            <person name="Koutsovoulos G."/>
            <person name="Laetsch D."/>
            <person name="Stevens L."/>
            <person name="Kumar S."/>
            <person name="Horikawa D."/>
            <person name="Ishino K."/>
            <person name="Komine S."/>
            <person name="Tomita M."/>
            <person name="Blaxter M."/>
            <person name="Arakawa K."/>
        </authorList>
    </citation>
    <scope>NUCLEOTIDE SEQUENCE [LARGE SCALE GENOMIC DNA]</scope>
    <source>
        <strain evidence="5">Z151</strain>
    </source>
</reference>
<protein>
    <submittedName>
        <fullName evidence="4">Exosome complex component RRP41</fullName>
    </submittedName>
</protein>
<comment type="caution">
    <text evidence="4">The sequence shown here is derived from an EMBL/GenBank/DDBJ whole genome shotgun (WGS) entry which is preliminary data.</text>
</comment>
<dbReference type="InterPro" id="IPR036345">
    <property type="entry name" value="ExoRNase_PH_dom2_sf"/>
</dbReference>
<dbReference type="GO" id="GO:0000176">
    <property type="term" value="C:nuclear exosome (RNase complex)"/>
    <property type="evidence" value="ECO:0007669"/>
    <property type="project" value="TreeGrafter"/>
</dbReference>
<organism evidence="4 5">
    <name type="scientific">Hypsibius exemplaris</name>
    <name type="common">Freshwater tardigrade</name>
    <dbReference type="NCBI Taxonomy" id="2072580"/>
    <lineage>
        <taxon>Eukaryota</taxon>
        <taxon>Metazoa</taxon>
        <taxon>Ecdysozoa</taxon>
        <taxon>Tardigrada</taxon>
        <taxon>Eutardigrada</taxon>
        <taxon>Parachela</taxon>
        <taxon>Hypsibioidea</taxon>
        <taxon>Hypsibiidae</taxon>
        <taxon>Hypsibius</taxon>
    </lineage>
</organism>
<dbReference type="EMBL" id="MTYJ01000054">
    <property type="protein sequence ID" value="OQV18006.1"/>
    <property type="molecule type" value="Genomic_DNA"/>
</dbReference>
<dbReference type="PANTHER" id="PTHR11953:SF0">
    <property type="entry name" value="EXOSOME COMPLEX COMPONENT RRP41"/>
    <property type="match status" value="1"/>
</dbReference>
<dbReference type="GO" id="GO:0034475">
    <property type="term" value="P:U4 snRNA 3'-end processing"/>
    <property type="evidence" value="ECO:0007669"/>
    <property type="project" value="TreeGrafter"/>
</dbReference>
<dbReference type="GO" id="GO:0005730">
    <property type="term" value="C:nucleolus"/>
    <property type="evidence" value="ECO:0007669"/>
    <property type="project" value="TreeGrafter"/>
</dbReference>
<evidence type="ECO:0000259" key="2">
    <source>
        <dbReference type="Pfam" id="PF01138"/>
    </source>
</evidence>
<dbReference type="InterPro" id="IPR001247">
    <property type="entry name" value="ExoRNase_PH_dom1"/>
</dbReference>
<dbReference type="Pfam" id="PF03725">
    <property type="entry name" value="RNase_PH_C"/>
    <property type="match status" value="1"/>
</dbReference>
<dbReference type="Gene3D" id="3.30.230.70">
    <property type="entry name" value="GHMP Kinase, N-terminal domain"/>
    <property type="match status" value="1"/>
</dbReference>
<dbReference type="GO" id="GO:0016075">
    <property type="term" value="P:rRNA catabolic process"/>
    <property type="evidence" value="ECO:0007669"/>
    <property type="project" value="TreeGrafter"/>
</dbReference>
<evidence type="ECO:0000259" key="3">
    <source>
        <dbReference type="Pfam" id="PF03725"/>
    </source>
</evidence>
<comment type="similarity">
    <text evidence="1">Belongs to the RNase PH family.</text>
</comment>
<dbReference type="InterPro" id="IPR050080">
    <property type="entry name" value="RNase_PH"/>
</dbReference>
<feature type="domain" description="Exoribonuclease phosphorolytic" evidence="2">
    <location>
        <begin position="19"/>
        <end position="155"/>
    </location>
</feature>
<evidence type="ECO:0000313" key="4">
    <source>
        <dbReference type="EMBL" id="OQV18006.1"/>
    </source>
</evidence>